<dbReference type="InterPro" id="IPR044855">
    <property type="entry name" value="CoA-Trfase_III_dom3_sf"/>
</dbReference>
<reference evidence="1 2" key="1">
    <citation type="submission" date="2020-04" db="EMBL/GenBank/DDBJ databases">
        <title>Novel species.</title>
        <authorList>
            <person name="Teo W.F.A."/>
            <person name="Lipun K."/>
            <person name="Srisuk N."/>
            <person name="Duangmal K."/>
        </authorList>
    </citation>
    <scope>NUCLEOTIDE SEQUENCE [LARGE SCALE GENOMIC DNA]</scope>
    <source>
        <strain evidence="1 2">K13G38</strain>
    </source>
</reference>
<keyword evidence="1" id="KW-0808">Transferase</keyword>
<dbReference type="Proteomes" id="UP000715441">
    <property type="component" value="Unassembled WGS sequence"/>
</dbReference>
<organism evidence="1 2">
    <name type="scientific">Amycolatopsis acididurans</name>
    <dbReference type="NCBI Taxonomy" id="2724524"/>
    <lineage>
        <taxon>Bacteria</taxon>
        <taxon>Bacillati</taxon>
        <taxon>Actinomycetota</taxon>
        <taxon>Actinomycetes</taxon>
        <taxon>Pseudonocardiales</taxon>
        <taxon>Pseudonocardiaceae</taxon>
        <taxon>Amycolatopsis</taxon>
    </lineage>
</organism>
<dbReference type="InterPro" id="IPR050509">
    <property type="entry name" value="CoA-transferase_III"/>
</dbReference>
<proteinExistence type="predicted"/>
<gene>
    <name evidence="1" type="ORF">HFP15_01440</name>
</gene>
<dbReference type="SUPFAM" id="SSF89796">
    <property type="entry name" value="CoA-transferase family III (CaiB/BaiF)"/>
    <property type="match status" value="1"/>
</dbReference>
<dbReference type="PANTHER" id="PTHR48228">
    <property type="entry name" value="SUCCINYL-COA--D-CITRAMALATE COA-TRANSFERASE"/>
    <property type="match status" value="1"/>
</dbReference>
<dbReference type="Pfam" id="PF02515">
    <property type="entry name" value="CoA_transf_3"/>
    <property type="match status" value="1"/>
</dbReference>
<name>A0ABX1IW49_9PSEU</name>
<evidence type="ECO:0000313" key="1">
    <source>
        <dbReference type="EMBL" id="NKQ51539.1"/>
    </source>
</evidence>
<dbReference type="EMBL" id="JAAXLS010000001">
    <property type="protein sequence ID" value="NKQ51539.1"/>
    <property type="molecule type" value="Genomic_DNA"/>
</dbReference>
<sequence length="402" mass="42903">MSGPLEGIRVLEVAMYGFVPSAGAVLADWGADVVKVEHAVTGDPQRGLRQTGKYVVQGDPNPNIEHANRGKRSLGLDIAKPEGREVLLELASRSDVFLTNFLPRARKKLAIDVEDIRAVNPGIVYARGSALGPRGQEADKGGFDMTAFWCRGSTAASITPPNVEGLINPPAPAYGDTISGTNLAGGIAAALLKRERTGETSIVDVSLLGSGMWAMGQAIAVSLRLDQPWEAPESGRHGAPTNPLSGLYRTSDGHHINFVMLQPAKFWGDVCRHIGRPELADDPRFGTAEQIAENTGVAVEILREVIGGRTLAEWAERFATLSGPWAPVQDTLQLRDDGQVRANEYLVRAGELDLVASPVQFDVSAPRLGAAPEFAAQTEEILVELGVGWDRIIALKEAGAVT</sequence>
<accession>A0ABX1IW49</accession>
<dbReference type="RefSeq" id="WP_168510524.1">
    <property type="nucleotide sequence ID" value="NZ_JAAXLS010000001.1"/>
</dbReference>
<dbReference type="GO" id="GO:0016740">
    <property type="term" value="F:transferase activity"/>
    <property type="evidence" value="ECO:0007669"/>
    <property type="project" value="UniProtKB-KW"/>
</dbReference>
<comment type="caution">
    <text evidence="1">The sequence shown here is derived from an EMBL/GenBank/DDBJ whole genome shotgun (WGS) entry which is preliminary data.</text>
</comment>
<dbReference type="Gene3D" id="3.30.1540.10">
    <property type="entry name" value="formyl-coa transferase, domain 3"/>
    <property type="match status" value="1"/>
</dbReference>
<dbReference type="InterPro" id="IPR003673">
    <property type="entry name" value="CoA-Trfase_fam_III"/>
</dbReference>
<protein>
    <submittedName>
        <fullName evidence="1">CoA transferase</fullName>
    </submittedName>
</protein>
<dbReference type="Gene3D" id="3.40.50.10540">
    <property type="entry name" value="Crotonobetainyl-coa:carnitine coa-transferase, domain 1"/>
    <property type="match status" value="1"/>
</dbReference>
<dbReference type="PANTHER" id="PTHR48228:SF2">
    <property type="entry name" value="E-CINNAMOYL-COA:R-PHENYLLACTATE COA TRANSFERASE LARGE SUBUNIT"/>
    <property type="match status" value="1"/>
</dbReference>
<keyword evidence="2" id="KW-1185">Reference proteome</keyword>
<dbReference type="InterPro" id="IPR023606">
    <property type="entry name" value="CoA-Trfase_III_dom_1_sf"/>
</dbReference>
<evidence type="ECO:0000313" key="2">
    <source>
        <dbReference type="Proteomes" id="UP000715441"/>
    </source>
</evidence>